<dbReference type="GO" id="GO:0035556">
    <property type="term" value="P:intracellular signal transduction"/>
    <property type="evidence" value="ECO:0007669"/>
    <property type="project" value="UniProtKB-ARBA"/>
</dbReference>
<evidence type="ECO:0000256" key="7">
    <source>
        <dbReference type="ARBA" id="ARBA00022588"/>
    </source>
</evidence>
<dbReference type="GO" id="GO:0045087">
    <property type="term" value="P:innate immune response"/>
    <property type="evidence" value="ECO:0007669"/>
    <property type="project" value="UniProtKB-KW"/>
</dbReference>
<dbReference type="InterPro" id="IPR001611">
    <property type="entry name" value="Leu-rich_rpt"/>
</dbReference>
<keyword evidence="15" id="KW-0391">Immunity</keyword>
<keyword evidence="5" id="KW-1017">Isopeptide bond</keyword>
<keyword evidence="12" id="KW-0967">Endosome</keyword>
<feature type="chain" id="PRO_5004867419" description="Toll-like receptor 3" evidence="24">
    <location>
        <begin position="26"/>
        <end position="903"/>
    </location>
</feature>
<dbReference type="GO" id="GO:0006954">
    <property type="term" value="P:inflammatory response"/>
    <property type="evidence" value="ECO:0000318"/>
    <property type="project" value="GO_Central"/>
</dbReference>
<dbReference type="EMBL" id="AHAT01002170">
    <property type="status" value="NOT_ANNOTATED_CDS"/>
    <property type="molecule type" value="Genomic_DNA"/>
</dbReference>
<dbReference type="InterPro" id="IPR041015">
    <property type="entry name" value="TLR3_TMD"/>
</dbReference>
<evidence type="ECO:0000256" key="23">
    <source>
        <dbReference type="ARBA" id="ARBA00072834"/>
    </source>
</evidence>
<dbReference type="SMART" id="SM00365">
    <property type="entry name" value="LRR_SD22"/>
    <property type="match status" value="6"/>
</dbReference>
<dbReference type="GO" id="GO:0038187">
    <property type="term" value="F:pattern recognition receptor activity"/>
    <property type="evidence" value="ECO:0007669"/>
    <property type="project" value="UniProtKB-ARBA"/>
</dbReference>
<dbReference type="GO" id="GO:0032728">
    <property type="term" value="P:positive regulation of interferon-beta production"/>
    <property type="evidence" value="ECO:0007669"/>
    <property type="project" value="UniProtKB-ARBA"/>
</dbReference>
<dbReference type="GO" id="GO:0005769">
    <property type="term" value="C:early endosome"/>
    <property type="evidence" value="ECO:0007669"/>
    <property type="project" value="UniProtKB-SubCell"/>
</dbReference>
<evidence type="ECO:0000256" key="3">
    <source>
        <dbReference type="ARBA" id="ARBA00004608"/>
    </source>
</evidence>
<dbReference type="GO" id="GO:0043123">
    <property type="term" value="P:positive regulation of canonical NF-kappaB signal transduction"/>
    <property type="evidence" value="ECO:0007669"/>
    <property type="project" value="UniProtKB-ARBA"/>
</dbReference>
<dbReference type="Ensembl" id="ENSLOCT00000017076.1">
    <property type="protein sequence ID" value="ENSLOCP00000017046.1"/>
    <property type="gene ID" value="ENSLOCG00000013826.1"/>
</dbReference>
<dbReference type="PANTHER" id="PTHR24365:SF524">
    <property type="entry name" value="TOLL-LIKE RECEPTOR 3"/>
    <property type="match status" value="1"/>
</dbReference>
<evidence type="ECO:0000256" key="15">
    <source>
        <dbReference type="ARBA" id="ARBA00022859"/>
    </source>
</evidence>
<reference evidence="26" key="2">
    <citation type="submission" date="2025-08" db="UniProtKB">
        <authorList>
            <consortium name="Ensembl"/>
        </authorList>
    </citation>
    <scope>IDENTIFICATION</scope>
</reference>
<dbReference type="OMA" id="PYIYFWG"/>
<dbReference type="InterPro" id="IPR000157">
    <property type="entry name" value="TIR_dom"/>
</dbReference>
<name>W5N8T7_LEPOC</name>
<dbReference type="SUPFAM" id="SSF52200">
    <property type="entry name" value="Toll/Interleukin receptor TIR domain"/>
    <property type="match status" value="1"/>
</dbReference>
<evidence type="ECO:0000256" key="4">
    <source>
        <dbReference type="ARBA" id="ARBA00009634"/>
    </source>
</evidence>
<keyword evidence="9" id="KW-0812">Transmembrane</keyword>
<evidence type="ECO:0000256" key="1">
    <source>
        <dbReference type="ARBA" id="ARBA00004115"/>
    </source>
</evidence>
<evidence type="ECO:0000256" key="24">
    <source>
        <dbReference type="SAM" id="SignalP"/>
    </source>
</evidence>
<dbReference type="SUPFAM" id="SSF52058">
    <property type="entry name" value="L domain-like"/>
    <property type="match status" value="2"/>
</dbReference>
<dbReference type="InterPro" id="IPR003591">
    <property type="entry name" value="Leu-rich_rpt_typical-subtyp"/>
</dbReference>
<reference evidence="26" key="3">
    <citation type="submission" date="2025-09" db="UniProtKB">
        <authorList>
            <consortium name="Ensembl"/>
        </authorList>
    </citation>
    <scope>IDENTIFICATION</scope>
</reference>
<dbReference type="PANTHER" id="PTHR24365">
    <property type="entry name" value="TOLL-LIKE RECEPTOR"/>
    <property type="match status" value="1"/>
</dbReference>
<dbReference type="Gene3D" id="3.40.50.10140">
    <property type="entry name" value="Toll/interleukin-1 receptor homology (TIR) domain"/>
    <property type="match status" value="1"/>
</dbReference>
<evidence type="ECO:0000256" key="18">
    <source>
        <dbReference type="ARBA" id="ARBA00023136"/>
    </source>
</evidence>
<dbReference type="InParanoid" id="W5N8T7"/>
<sequence>HGRGKMILFLVIVEVAFFTPEVCHADQKKTHCEIKNRKADCTHLKLQNVPSYLPENITALDLSHNQLKTLPSSALSRYHQLYYLDAGFNSIQAIDPQLCLTLPQLQVLKLYHNEVHVLTEAMLQNCTHLTELYLASNRLKLKGEPFKCLQSLKRLDVSRNDLTSAKLGTHPQLLNLEELILSGNAISVLKADDFSYLSNASLKILKLSALPLKKFEPGCFQCIGRLSVLVMDGSKLGHPLMAKLCSELSETKIRSLSLQDTSLLTLLNTTFKGLQSTNLTSMDLSKNEIPAVQRSSFQWLHSLENLSLAENNFKRFTKDMFIGLGSLKFLNLTKSLKKHKSSSYPVIDDFAFQNLLNLEFLAMESNAFREITGNTFTGLKSLKYLSLSHSYFNLKTVTNVTFSSLAQSPLKILDLTKTGISYLDVGAFFWLRNLSKVYMGQNKISQVLGGREFEGLNNIEEIFLSYNKKITLTPSSFNYTRTLRTLMLGSNLIDSLDLHPCPFQPLGNLTVLDLSNNNLANINAGLFSGLHDLKILKLQHNNLARLWKKANPGGPVLFLKDVPQLEVLQLDSNGFDEIPVDGFKGLFHLLELDLGLNYLNVLPDNVFNDLTSVRVLKLQKNFITSVKETVFGPVFRNLSVLHIEKNPFDCTCDSVLWFVNWLNVTNASVPQLSSQYVCNTPPKYYNSSLVLFDTSPCQDQAPFKPMFVTTSSFLLTFMAMALLIHFQGWRIQFFWNVLGNRILGYKEVDLGENRFEYDAYIVHAQEDWEWVERNLTPLEENPFTFCFEDRDFLPGTPHLENIVETIRQCRKIVFVVTEALLKDPLCRRFTVHHALHQVIEESRDSIVLIFLDDIPDHKLNHCLYIRRGMLNSRCILNWPLQRTRIPAFHQHLKVALGLSNRVH</sequence>
<evidence type="ECO:0000256" key="10">
    <source>
        <dbReference type="ARBA" id="ARBA00022729"/>
    </source>
</evidence>
<evidence type="ECO:0000256" key="11">
    <source>
        <dbReference type="ARBA" id="ARBA00022737"/>
    </source>
</evidence>
<dbReference type="PROSITE" id="PS50104">
    <property type="entry name" value="TIR"/>
    <property type="match status" value="1"/>
</dbReference>
<accession>W5N8T7</accession>
<evidence type="ECO:0000256" key="17">
    <source>
        <dbReference type="ARBA" id="ARBA00022989"/>
    </source>
</evidence>
<reference evidence="27" key="1">
    <citation type="submission" date="2011-12" db="EMBL/GenBank/DDBJ databases">
        <title>The Draft Genome of Lepisosteus oculatus.</title>
        <authorList>
            <consortium name="The Broad Institute Genome Assembly &amp; Analysis Group"/>
            <consortium name="Computational R&amp;D Group"/>
            <consortium name="and Sequencing Platform"/>
            <person name="Di Palma F."/>
            <person name="Alfoldi J."/>
            <person name="Johnson J."/>
            <person name="Berlin A."/>
            <person name="Gnerre S."/>
            <person name="Jaffe D."/>
            <person name="MacCallum I."/>
            <person name="Young S."/>
            <person name="Walker B.J."/>
            <person name="Lander E.S."/>
            <person name="Lindblad-Toh K."/>
        </authorList>
    </citation>
    <scope>NUCLEOTIDE SEQUENCE [LARGE SCALE GENOMIC DNA]</scope>
</reference>
<dbReference type="GO" id="GO:0090594">
    <property type="term" value="P:inflammatory response to wounding"/>
    <property type="evidence" value="ECO:0007669"/>
    <property type="project" value="UniProtKB-ARBA"/>
</dbReference>
<keyword evidence="19" id="KW-1015">Disulfide bond</keyword>
<dbReference type="GO" id="GO:0004888">
    <property type="term" value="F:transmembrane signaling receptor activity"/>
    <property type="evidence" value="ECO:0007669"/>
    <property type="project" value="UniProtKB-ARBA"/>
</dbReference>
<dbReference type="HOGENOM" id="CLU_006000_4_1_1"/>
<dbReference type="Gene3D" id="3.80.10.10">
    <property type="entry name" value="Ribonuclease Inhibitor"/>
    <property type="match status" value="1"/>
</dbReference>
<dbReference type="SMART" id="SM00369">
    <property type="entry name" value="LRR_TYP"/>
    <property type="match status" value="13"/>
</dbReference>
<dbReference type="SMART" id="SM00364">
    <property type="entry name" value="LRR_BAC"/>
    <property type="match status" value="3"/>
</dbReference>
<keyword evidence="13" id="KW-0256">Endoplasmic reticulum</keyword>
<dbReference type="GO" id="GO:0005886">
    <property type="term" value="C:plasma membrane"/>
    <property type="evidence" value="ECO:0000318"/>
    <property type="project" value="GO_Central"/>
</dbReference>
<protein>
    <recommendedName>
        <fullName evidence="23">Toll-like receptor 3</fullName>
    </recommendedName>
</protein>
<dbReference type="GO" id="GO:0038023">
    <property type="term" value="F:signaling receptor activity"/>
    <property type="evidence" value="ECO:0000318"/>
    <property type="project" value="GO_Central"/>
</dbReference>
<keyword evidence="16" id="KW-0694">RNA-binding</keyword>
<dbReference type="GO" id="GO:0002224">
    <property type="term" value="P:toll-like receptor signaling pathway"/>
    <property type="evidence" value="ECO:0000318"/>
    <property type="project" value="GO_Central"/>
</dbReference>
<dbReference type="SMART" id="SM00255">
    <property type="entry name" value="TIR"/>
    <property type="match status" value="1"/>
</dbReference>
<evidence type="ECO:0000256" key="13">
    <source>
        <dbReference type="ARBA" id="ARBA00022824"/>
    </source>
</evidence>
<dbReference type="AlphaFoldDB" id="W5N8T7"/>
<dbReference type="Pfam" id="PF17968">
    <property type="entry name" value="Tlr3_TMD"/>
    <property type="match status" value="1"/>
</dbReference>
<comment type="subcellular location">
    <subcellularLocation>
        <location evidence="2">Early endosome</location>
    </subcellularLocation>
    <subcellularLocation>
        <location evidence="1">Endoplasmic reticulum membrane</location>
        <topology evidence="1">Single-pass type I membrane protein</topology>
    </subcellularLocation>
    <subcellularLocation>
        <location evidence="3">Endosome membrane</location>
    </subcellularLocation>
</comment>
<keyword evidence="18" id="KW-0472">Membrane</keyword>
<keyword evidence="20" id="KW-0675">Receptor</keyword>
<proteinExistence type="inferred from homology"/>
<keyword evidence="27" id="KW-1185">Reference proteome</keyword>
<comment type="similarity">
    <text evidence="4">Belongs to the Toll-like receptor family.</text>
</comment>
<dbReference type="GeneTree" id="ENSGT00940000166529"/>
<keyword evidence="22" id="KW-0395">Inflammatory response</keyword>
<evidence type="ECO:0000256" key="16">
    <source>
        <dbReference type="ARBA" id="ARBA00022884"/>
    </source>
</evidence>
<evidence type="ECO:0000256" key="12">
    <source>
        <dbReference type="ARBA" id="ARBA00022753"/>
    </source>
</evidence>
<evidence type="ECO:0000256" key="6">
    <source>
        <dbReference type="ARBA" id="ARBA00022553"/>
    </source>
</evidence>
<keyword evidence="11" id="KW-0677">Repeat</keyword>
<dbReference type="GO" id="GO:0032722">
    <property type="term" value="P:positive regulation of chemokine production"/>
    <property type="evidence" value="ECO:0007669"/>
    <property type="project" value="UniProtKB-ARBA"/>
</dbReference>
<dbReference type="Proteomes" id="UP000018468">
    <property type="component" value="Linkage group LG4"/>
</dbReference>
<dbReference type="Bgee" id="ENSLOCG00000013826">
    <property type="expression patterns" value="Expressed in ovary and 12 other cell types or tissues"/>
</dbReference>
<dbReference type="InterPro" id="IPR032675">
    <property type="entry name" value="LRR_dom_sf"/>
</dbReference>
<evidence type="ECO:0000256" key="22">
    <source>
        <dbReference type="ARBA" id="ARBA00023198"/>
    </source>
</evidence>
<keyword evidence="6" id="KW-0597">Phosphoprotein</keyword>
<dbReference type="Pfam" id="PF13676">
    <property type="entry name" value="TIR_2"/>
    <property type="match status" value="1"/>
</dbReference>
<evidence type="ECO:0000256" key="21">
    <source>
        <dbReference type="ARBA" id="ARBA00023180"/>
    </source>
</evidence>
<evidence type="ECO:0000256" key="8">
    <source>
        <dbReference type="ARBA" id="ARBA00022614"/>
    </source>
</evidence>
<dbReference type="GO" id="GO:0003723">
    <property type="term" value="F:RNA binding"/>
    <property type="evidence" value="ECO:0007669"/>
    <property type="project" value="UniProtKB-KW"/>
</dbReference>
<dbReference type="eggNOG" id="KOG4641">
    <property type="taxonomic scope" value="Eukaryota"/>
</dbReference>
<dbReference type="GO" id="GO:0046330">
    <property type="term" value="P:positive regulation of JNK cascade"/>
    <property type="evidence" value="ECO:0007669"/>
    <property type="project" value="UniProtKB-ARBA"/>
</dbReference>
<dbReference type="InterPro" id="IPR000483">
    <property type="entry name" value="Cys-rich_flank_reg_C"/>
</dbReference>
<dbReference type="Pfam" id="PF13855">
    <property type="entry name" value="LRR_8"/>
    <property type="match status" value="6"/>
</dbReference>
<dbReference type="GO" id="GO:0051607">
    <property type="term" value="P:defense response to virus"/>
    <property type="evidence" value="ECO:0007669"/>
    <property type="project" value="UniProtKB-ARBA"/>
</dbReference>
<dbReference type="FunFam" id="3.80.10.10:FF:000137">
    <property type="entry name" value="Toll-like receptor 3"/>
    <property type="match status" value="1"/>
</dbReference>
<evidence type="ECO:0000256" key="5">
    <source>
        <dbReference type="ARBA" id="ARBA00022499"/>
    </source>
</evidence>
<evidence type="ECO:0000313" key="26">
    <source>
        <dbReference type="Ensembl" id="ENSLOCP00000017046.1"/>
    </source>
</evidence>
<evidence type="ECO:0000256" key="19">
    <source>
        <dbReference type="ARBA" id="ARBA00023157"/>
    </source>
</evidence>
<keyword evidence="21" id="KW-0325">Glycoprotein</keyword>
<keyword evidence="14" id="KW-0832">Ubl conjugation</keyword>
<dbReference type="FunFam" id="3.40.50.10140:FF:000008">
    <property type="entry name" value="Toll-like receptor 3"/>
    <property type="match status" value="1"/>
</dbReference>
<dbReference type="GO" id="GO:0032755">
    <property type="term" value="P:positive regulation of interleukin-6 production"/>
    <property type="evidence" value="ECO:0007669"/>
    <property type="project" value="UniProtKB-ARBA"/>
</dbReference>
<evidence type="ECO:0000256" key="20">
    <source>
        <dbReference type="ARBA" id="ARBA00023170"/>
    </source>
</evidence>
<dbReference type="SMART" id="SM00082">
    <property type="entry name" value="LRRCT"/>
    <property type="match status" value="1"/>
</dbReference>
<keyword evidence="8" id="KW-0433">Leucine-rich repeat</keyword>
<dbReference type="GO" id="GO:0005789">
    <property type="term" value="C:endoplasmic reticulum membrane"/>
    <property type="evidence" value="ECO:0007669"/>
    <property type="project" value="UniProtKB-SubCell"/>
</dbReference>
<keyword evidence="17" id="KW-1133">Transmembrane helix</keyword>
<evidence type="ECO:0000256" key="9">
    <source>
        <dbReference type="ARBA" id="ARBA00022692"/>
    </source>
</evidence>
<evidence type="ECO:0000313" key="27">
    <source>
        <dbReference type="Proteomes" id="UP000018468"/>
    </source>
</evidence>
<evidence type="ECO:0000256" key="2">
    <source>
        <dbReference type="ARBA" id="ARBA00004412"/>
    </source>
</evidence>
<evidence type="ECO:0000259" key="25">
    <source>
        <dbReference type="PROSITE" id="PS50104"/>
    </source>
</evidence>
<feature type="domain" description="TIR" evidence="25">
    <location>
        <begin position="755"/>
        <end position="896"/>
    </location>
</feature>
<dbReference type="InterPro" id="IPR035897">
    <property type="entry name" value="Toll_tir_struct_dom_sf"/>
</dbReference>
<dbReference type="PROSITE" id="PS51450">
    <property type="entry name" value="LRR"/>
    <property type="match status" value="2"/>
</dbReference>
<keyword evidence="7" id="KW-0399">Innate immunity</keyword>
<organism evidence="26 27">
    <name type="scientific">Lepisosteus oculatus</name>
    <name type="common">Spotted gar</name>
    <dbReference type="NCBI Taxonomy" id="7918"/>
    <lineage>
        <taxon>Eukaryota</taxon>
        <taxon>Metazoa</taxon>
        <taxon>Chordata</taxon>
        <taxon>Craniata</taxon>
        <taxon>Vertebrata</taxon>
        <taxon>Euteleostomi</taxon>
        <taxon>Actinopterygii</taxon>
        <taxon>Neopterygii</taxon>
        <taxon>Holostei</taxon>
        <taxon>Semionotiformes</taxon>
        <taxon>Lepisosteidae</taxon>
        <taxon>Lepisosteus</taxon>
    </lineage>
</organism>
<evidence type="ECO:0000256" key="14">
    <source>
        <dbReference type="ARBA" id="ARBA00022843"/>
    </source>
</evidence>
<feature type="signal peptide" evidence="24">
    <location>
        <begin position="1"/>
        <end position="25"/>
    </location>
</feature>
<dbReference type="GO" id="GO:0010008">
    <property type="term" value="C:endosome membrane"/>
    <property type="evidence" value="ECO:0007669"/>
    <property type="project" value="UniProtKB-SubCell"/>
</dbReference>
<dbReference type="GO" id="GO:0043330">
    <property type="term" value="P:response to exogenous dsRNA"/>
    <property type="evidence" value="ECO:0007669"/>
    <property type="project" value="UniProtKB-ARBA"/>
</dbReference>
<dbReference type="STRING" id="7918.ENSLOCP00000017046"/>
<dbReference type="PRINTS" id="PR00019">
    <property type="entry name" value="LEURICHRPT"/>
</dbReference>
<keyword evidence="10 24" id="KW-0732">Signal</keyword>